<reference evidence="3" key="1">
    <citation type="submission" date="2016-10" db="EMBL/GenBank/DDBJ databases">
        <authorList>
            <person name="Varghese N."/>
            <person name="Submissions S."/>
        </authorList>
    </citation>
    <scope>NUCLEOTIDE SEQUENCE [LARGE SCALE GENOMIC DNA]</scope>
    <source>
        <strain evidence="3">DSM 21857</strain>
    </source>
</reference>
<name>A0A1I3SCH2_9HYPH</name>
<evidence type="ECO:0000313" key="3">
    <source>
        <dbReference type="Proteomes" id="UP000242763"/>
    </source>
</evidence>
<keyword evidence="3" id="KW-1185">Reference proteome</keyword>
<dbReference type="Gene3D" id="2.40.40.20">
    <property type="match status" value="1"/>
</dbReference>
<dbReference type="InterPro" id="IPR009010">
    <property type="entry name" value="Asp_de-COase-like_dom_sf"/>
</dbReference>
<dbReference type="GO" id="GO:0016491">
    <property type="term" value="F:oxidoreductase activity"/>
    <property type="evidence" value="ECO:0007669"/>
    <property type="project" value="InterPro"/>
</dbReference>
<dbReference type="GO" id="GO:0043546">
    <property type="term" value="F:molybdopterin cofactor binding"/>
    <property type="evidence" value="ECO:0007669"/>
    <property type="project" value="InterPro"/>
</dbReference>
<sequence length="94" mass="9561">MEVGASGKPGAVQIFNERGVCTAIAAVDARMRESVVLLPTGADYLGTAPRDEVSSQADRGSNPNVLTKDVGTSVLGQGCAAQSCLVDVRPAKSA</sequence>
<protein>
    <submittedName>
        <fullName evidence="2">Molydopterin dinucleotide binding domain-containing protein</fullName>
    </submittedName>
</protein>
<gene>
    <name evidence="2" type="ORF">SAMN03080618_03334</name>
</gene>
<dbReference type="SUPFAM" id="SSF50692">
    <property type="entry name" value="ADC-like"/>
    <property type="match status" value="1"/>
</dbReference>
<organism evidence="2 3">
    <name type="scientific">Aquamicrobium aerolatum DSM 21857</name>
    <dbReference type="NCBI Taxonomy" id="1121003"/>
    <lineage>
        <taxon>Bacteria</taxon>
        <taxon>Pseudomonadati</taxon>
        <taxon>Pseudomonadota</taxon>
        <taxon>Alphaproteobacteria</taxon>
        <taxon>Hyphomicrobiales</taxon>
        <taxon>Phyllobacteriaceae</taxon>
        <taxon>Aerobium</taxon>
    </lineage>
</organism>
<evidence type="ECO:0000259" key="1">
    <source>
        <dbReference type="Pfam" id="PF01568"/>
    </source>
</evidence>
<dbReference type="AlphaFoldDB" id="A0A1I3SCH2"/>
<proteinExistence type="predicted"/>
<dbReference type="Pfam" id="PF01568">
    <property type="entry name" value="Molydop_binding"/>
    <property type="match status" value="1"/>
</dbReference>
<dbReference type="Proteomes" id="UP000242763">
    <property type="component" value="Unassembled WGS sequence"/>
</dbReference>
<dbReference type="EMBL" id="FORF01000029">
    <property type="protein sequence ID" value="SFJ56523.1"/>
    <property type="molecule type" value="Genomic_DNA"/>
</dbReference>
<accession>A0A1I3SCH2</accession>
<dbReference type="InterPro" id="IPR006657">
    <property type="entry name" value="MoPterin_dinucl-bd_dom"/>
</dbReference>
<dbReference type="STRING" id="1121003.SAMN03080618_03334"/>
<feature type="domain" description="Molybdopterin dinucleotide-binding" evidence="1">
    <location>
        <begin position="11"/>
        <end position="84"/>
    </location>
</feature>
<evidence type="ECO:0000313" key="2">
    <source>
        <dbReference type="EMBL" id="SFJ56523.1"/>
    </source>
</evidence>